<dbReference type="Proteomes" id="UP000011086">
    <property type="component" value="Unassembled WGS sequence"/>
</dbReference>
<feature type="region of interest" description="Disordered" evidence="1">
    <location>
        <begin position="38"/>
        <end position="62"/>
    </location>
</feature>
<reference evidence="2" key="1">
    <citation type="journal article" date="2012" name="PLoS Genet.">
        <title>Comparative analysis of the genomes of two field isolates of the rice blast fungus Magnaporthe oryzae.</title>
        <authorList>
            <person name="Xue M."/>
            <person name="Yang J."/>
            <person name="Li Z."/>
            <person name="Hu S."/>
            <person name="Yao N."/>
            <person name="Dean R.A."/>
            <person name="Zhao W."/>
            <person name="Shen M."/>
            <person name="Zhang H."/>
            <person name="Li C."/>
            <person name="Liu L."/>
            <person name="Cao L."/>
            <person name="Xu X."/>
            <person name="Xing Y."/>
            <person name="Hsiang T."/>
            <person name="Zhang Z."/>
            <person name="Xu J.R."/>
            <person name="Peng Y.L."/>
        </authorList>
    </citation>
    <scope>NUCLEOTIDE SEQUENCE</scope>
    <source>
        <strain evidence="2">Y34</strain>
    </source>
</reference>
<gene>
    <name evidence="2" type="ORF">OOU_Y34scaffold00045g1</name>
</gene>
<dbReference type="EMBL" id="JH792988">
    <property type="protein sequence ID" value="ELQ44832.1"/>
    <property type="molecule type" value="Genomic_DNA"/>
</dbReference>
<sequence length="62" mass="6300">MVAPVNDVFSNRFNASALLQRSSALASIAVCIGDAGEKHAKSDGFGPRRGIAPMRTAGGSAP</sequence>
<evidence type="ECO:0000313" key="2">
    <source>
        <dbReference type="EMBL" id="ELQ44832.1"/>
    </source>
</evidence>
<name>A0AA97PAY6_PYRO3</name>
<evidence type="ECO:0000256" key="1">
    <source>
        <dbReference type="SAM" id="MobiDB-lite"/>
    </source>
</evidence>
<proteinExistence type="predicted"/>
<protein>
    <submittedName>
        <fullName evidence="2">Uncharacterized protein</fullName>
    </submittedName>
</protein>
<accession>A0AA97PAY6</accession>
<organism evidence="2">
    <name type="scientific">Pyricularia oryzae (strain Y34)</name>
    <name type="common">Rice blast fungus</name>
    <name type="synonym">Magnaporthe oryzae</name>
    <dbReference type="NCBI Taxonomy" id="1143189"/>
    <lineage>
        <taxon>Eukaryota</taxon>
        <taxon>Fungi</taxon>
        <taxon>Dikarya</taxon>
        <taxon>Ascomycota</taxon>
        <taxon>Pezizomycotina</taxon>
        <taxon>Sordariomycetes</taxon>
        <taxon>Sordariomycetidae</taxon>
        <taxon>Magnaporthales</taxon>
        <taxon>Pyriculariaceae</taxon>
        <taxon>Pyricularia</taxon>
    </lineage>
</organism>
<dbReference type="AlphaFoldDB" id="A0AA97PAY6"/>